<comment type="caution">
    <text evidence="1">The sequence shown here is derived from an EMBL/GenBank/DDBJ whole genome shotgun (WGS) entry which is preliminary data.</text>
</comment>
<organism evidence="1 2">
    <name type="scientific">Intestinibacter bartlettii</name>
    <dbReference type="NCBI Taxonomy" id="261299"/>
    <lineage>
        <taxon>Bacteria</taxon>
        <taxon>Bacillati</taxon>
        <taxon>Bacillota</taxon>
        <taxon>Clostridia</taxon>
        <taxon>Peptostreptococcales</taxon>
        <taxon>Peptostreptococcaceae</taxon>
        <taxon>Intestinibacter</taxon>
    </lineage>
</organism>
<evidence type="ECO:0000313" key="1">
    <source>
        <dbReference type="EMBL" id="MBU5337097.1"/>
    </source>
</evidence>
<dbReference type="Proteomes" id="UP001196301">
    <property type="component" value="Unassembled WGS sequence"/>
</dbReference>
<reference evidence="1 2" key="1">
    <citation type="submission" date="2021-06" db="EMBL/GenBank/DDBJ databases">
        <authorList>
            <person name="Sun Q."/>
            <person name="Li D."/>
        </authorList>
    </citation>
    <scope>NUCLEOTIDE SEQUENCE [LARGE SCALE GENOMIC DNA]</scope>
    <source>
        <strain evidence="1 2">N19</strain>
    </source>
</reference>
<dbReference type="RefSeq" id="WP_216571325.1">
    <property type="nucleotide sequence ID" value="NZ_JAHLOQ010000038.1"/>
</dbReference>
<gene>
    <name evidence="1" type="ORF">KQI20_11655</name>
</gene>
<keyword evidence="2" id="KW-1185">Reference proteome</keyword>
<accession>A0ABS6E0T2</accession>
<sequence>MNLEYARDKYKQLENILNDKEDLDNQQLKEINRELHQLGEADLIDNIQKMSESEQSKFLIKEMFKEVLGHAKPEINTQAYKVVDDGRLEEIGYENTLEISTKKDYSSEGEIYINIKNYDEDKKYRDSEYFLKFITVSPNIQRKIETISFEGDEINLKLKYKIFFEKDMPEKVYREYISIAFENLQSKMYEFTIKCRNVDDRIYDFDFKSIDDLYQIFKDDAKKYKKNKASNESLTIEQIFNKDYFEEYIEYLEAYEALNLYKNLNIKVYTINDIDLFFRVLGYKSCVNNVRTNTKKIAKNTPKDIVIQESIRDEIDFNKLFNVYYIEDLDLAYKFEIYNNRERDVRIRKCSDLLHPIINKSLSFIFKNKMKRFNSSIIIDDTNRFKHMIKYYIKKEYINTNCKVLIYTKKSEQERNLYQLKIHM</sequence>
<dbReference type="EMBL" id="JAHLOQ010000038">
    <property type="protein sequence ID" value="MBU5337097.1"/>
    <property type="molecule type" value="Genomic_DNA"/>
</dbReference>
<name>A0ABS6E0T2_9FIRM</name>
<evidence type="ECO:0000313" key="2">
    <source>
        <dbReference type="Proteomes" id="UP001196301"/>
    </source>
</evidence>
<proteinExistence type="predicted"/>
<protein>
    <submittedName>
        <fullName evidence="1">Uncharacterized protein</fullName>
    </submittedName>
</protein>